<dbReference type="OrthoDB" id="6532767at2759"/>
<name>A0A7R9KRX2_9ACAR</name>
<evidence type="ECO:0000313" key="2">
    <source>
        <dbReference type="Proteomes" id="UP000759131"/>
    </source>
</evidence>
<dbReference type="EMBL" id="CAJPIZ010005514">
    <property type="protein sequence ID" value="CAG2108683.1"/>
    <property type="molecule type" value="Genomic_DNA"/>
</dbReference>
<proteinExistence type="predicted"/>
<dbReference type="Proteomes" id="UP000759131">
    <property type="component" value="Unassembled WGS sequence"/>
</dbReference>
<evidence type="ECO:0000313" key="1">
    <source>
        <dbReference type="EMBL" id="CAD7628253.1"/>
    </source>
</evidence>
<protein>
    <submittedName>
        <fullName evidence="1">Uncharacterized protein</fullName>
    </submittedName>
</protein>
<sequence length="94" mass="10717">MIGKEGWAYNAFLKDNYPNFKYEHNYDVNSLKTLEPLIAGKAVLIEDEPVIEDIVALNPTLPLHKARDNSMLAVGGVFIRRGVDPWIKHQLKQK</sequence>
<accession>A0A7R9KRX2</accession>
<organism evidence="1">
    <name type="scientific">Medioppia subpectinata</name>
    <dbReference type="NCBI Taxonomy" id="1979941"/>
    <lineage>
        <taxon>Eukaryota</taxon>
        <taxon>Metazoa</taxon>
        <taxon>Ecdysozoa</taxon>
        <taxon>Arthropoda</taxon>
        <taxon>Chelicerata</taxon>
        <taxon>Arachnida</taxon>
        <taxon>Acari</taxon>
        <taxon>Acariformes</taxon>
        <taxon>Sarcoptiformes</taxon>
        <taxon>Oribatida</taxon>
        <taxon>Brachypylina</taxon>
        <taxon>Oppioidea</taxon>
        <taxon>Oppiidae</taxon>
        <taxon>Medioppia</taxon>
    </lineage>
</organism>
<keyword evidence="2" id="KW-1185">Reference proteome</keyword>
<gene>
    <name evidence="1" type="ORF">OSB1V03_LOCUS8675</name>
</gene>
<dbReference type="AlphaFoldDB" id="A0A7R9KRX2"/>
<dbReference type="EMBL" id="OC860089">
    <property type="protein sequence ID" value="CAD7628253.1"/>
    <property type="molecule type" value="Genomic_DNA"/>
</dbReference>
<reference evidence="1" key="1">
    <citation type="submission" date="2020-11" db="EMBL/GenBank/DDBJ databases">
        <authorList>
            <person name="Tran Van P."/>
        </authorList>
    </citation>
    <scope>NUCLEOTIDE SEQUENCE</scope>
</reference>